<accession>A0A3N4ICU2</accession>
<evidence type="ECO:0000313" key="3">
    <source>
        <dbReference type="EMBL" id="RPA82498.1"/>
    </source>
</evidence>
<evidence type="ECO:0008006" key="5">
    <source>
        <dbReference type="Google" id="ProtNLM"/>
    </source>
</evidence>
<dbReference type="AlphaFoldDB" id="A0A3N4ICU2"/>
<evidence type="ECO:0000256" key="1">
    <source>
        <dbReference type="SAM" id="MobiDB-lite"/>
    </source>
</evidence>
<feature type="signal peptide" evidence="2">
    <location>
        <begin position="1"/>
        <end position="21"/>
    </location>
</feature>
<feature type="region of interest" description="Disordered" evidence="1">
    <location>
        <begin position="87"/>
        <end position="109"/>
    </location>
</feature>
<proteinExistence type="predicted"/>
<keyword evidence="4" id="KW-1185">Reference proteome</keyword>
<organism evidence="3 4">
    <name type="scientific">Ascobolus immersus RN42</name>
    <dbReference type="NCBI Taxonomy" id="1160509"/>
    <lineage>
        <taxon>Eukaryota</taxon>
        <taxon>Fungi</taxon>
        <taxon>Dikarya</taxon>
        <taxon>Ascomycota</taxon>
        <taxon>Pezizomycotina</taxon>
        <taxon>Pezizomycetes</taxon>
        <taxon>Pezizales</taxon>
        <taxon>Ascobolaceae</taxon>
        <taxon>Ascobolus</taxon>
    </lineage>
</organism>
<dbReference type="EMBL" id="ML119671">
    <property type="protein sequence ID" value="RPA82498.1"/>
    <property type="molecule type" value="Genomic_DNA"/>
</dbReference>
<keyword evidence="2" id="KW-0732">Signal</keyword>
<sequence length="109" mass="11598">MVAFKNVVALAAIALSSLVAAQAPPPACVLACVNEASSPSAYKEICETKVSTTWTCLKSSCSDAYDDASKHVQERCKAEGLTVDMKKAVPAKKEEKEDKEEDKKETGSS</sequence>
<evidence type="ECO:0000313" key="4">
    <source>
        <dbReference type="Proteomes" id="UP000275078"/>
    </source>
</evidence>
<protein>
    <recommendedName>
        <fullName evidence="5">Extracellular membrane protein CFEM domain-containing protein</fullName>
    </recommendedName>
</protein>
<name>A0A3N4ICU2_ASCIM</name>
<feature type="chain" id="PRO_5017929758" description="Extracellular membrane protein CFEM domain-containing protein" evidence="2">
    <location>
        <begin position="22"/>
        <end position="109"/>
    </location>
</feature>
<dbReference type="OrthoDB" id="4776947at2759"/>
<evidence type="ECO:0000256" key="2">
    <source>
        <dbReference type="SAM" id="SignalP"/>
    </source>
</evidence>
<dbReference type="Proteomes" id="UP000275078">
    <property type="component" value="Unassembled WGS sequence"/>
</dbReference>
<gene>
    <name evidence="3" type="ORF">BJ508DRAFT_89129</name>
</gene>
<reference evidence="3 4" key="1">
    <citation type="journal article" date="2018" name="Nat. Ecol. Evol.">
        <title>Pezizomycetes genomes reveal the molecular basis of ectomycorrhizal truffle lifestyle.</title>
        <authorList>
            <person name="Murat C."/>
            <person name="Payen T."/>
            <person name="Noel B."/>
            <person name="Kuo A."/>
            <person name="Morin E."/>
            <person name="Chen J."/>
            <person name="Kohler A."/>
            <person name="Krizsan K."/>
            <person name="Balestrini R."/>
            <person name="Da Silva C."/>
            <person name="Montanini B."/>
            <person name="Hainaut M."/>
            <person name="Levati E."/>
            <person name="Barry K.W."/>
            <person name="Belfiori B."/>
            <person name="Cichocki N."/>
            <person name="Clum A."/>
            <person name="Dockter R.B."/>
            <person name="Fauchery L."/>
            <person name="Guy J."/>
            <person name="Iotti M."/>
            <person name="Le Tacon F."/>
            <person name="Lindquist E.A."/>
            <person name="Lipzen A."/>
            <person name="Malagnac F."/>
            <person name="Mello A."/>
            <person name="Molinier V."/>
            <person name="Miyauchi S."/>
            <person name="Poulain J."/>
            <person name="Riccioni C."/>
            <person name="Rubini A."/>
            <person name="Sitrit Y."/>
            <person name="Splivallo R."/>
            <person name="Traeger S."/>
            <person name="Wang M."/>
            <person name="Zifcakova L."/>
            <person name="Wipf D."/>
            <person name="Zambonelli A."/>
            <person name="Paolocci F."/>
            <person name="Nowrousian M."/>
            <person name="Ottonello S."/>
            <person name="Baldrian P."/>
            <person name="Spatafora J.W."/>
            <person name="Henrissat B."/>
            <person name="Nagy L.G."/>
            <person name="Aury J.M."/>
            <person name="Wincker P."/>
            <person name="Grigoriev I.V."/>
            <person name="Bonfante P."/>
            <person name="Martin F.M."/>
        </authorList>
    </citation>
    <scope>NUCLEOTIDE SEQUENCE [LARGE SCALE GENOMIC DNA]</scope>
    <source>
        <strain evidence="3 4">RN42</strain>
    </source>
</reference>